<dbReference type="HAMAP" id="MF_00201">
    <property type="entry name" value="RecO"/>
    <property type="match status" value="1"/>
</dbReference>
<keyword evidence="5 7" id="KW-0234">DNA repair</keyword>
<dbReference type="SUPFAM" id="SSF57863">
    <property type="entry name" value="ArfGap/RecO-like zinc finger"/>
    <property type="match status" value="1"/>
</dbReference>
<evidence type="ECO:0000256" key="3">
    <source>
        <dbReference type="ARBA" id="ARBA00022763"/>
    </source>
</evidence>
<dbReference type="Pfam" id="PF11967">
    <property type="entry name" value="RecO_N"/>
    <property type="match status" value="1"/>
</dbReference>
<sequence>MKLYTLTGIVLRKNSYGDSDRLYTIYTRESGKISPVAKGVRKISSRRNPHLDTLNLIKFSVREGRSRYKTIEEVKALDTFKEIKSDLDSSGAAYYLCELINKFNEEEHENAELFDLLQQSLITLKNNSVPINYVVCAFEIRLMKLLGYGISLDKCASCGRKFDYSWTNHRFSFDLGGLCCDRCNIFGVELSSDSAELLFLLSSNKRRKNQNVNNLSEISNIIKTFTLFTLGQKVKSLELLKKL</sequence>
<comment type="caution">
    <text evidence="9">The sequence shown here is derived from an EMBL/GenBank/DDBJ whole genome shotgun (WGS) entry which is preliminary data.</text>
</comment>
<evidence type="ECO:0000256" key="2">
    <source>
        <dbReference type="ARBA" id="ARBA00021310"/>
    </source>
</evidence>
<comment type="similarity">
    <text evidence="1 7">Belongs to the RecO family.</text>
</comment>
<evidence type="ECO:0000313" key="9">
    <source>
        <dbReference type="EMBL" id="OGC48143.1"/>
    </source>
</evidence>
<evidence type="ECO:0000256" key="6">
    <source>
        <dbReference type="ARBA" id="ARBA00033409"/>
    </source>
</evidence>
<dbReference type="InterPro" id="IPR003717">
    <property type="entry name" value="RecO"/>
</dbReference>
<feature type="domain" description="DNA replication/recombination mediator RecO N-terminal" evidence="8">
    <location>
        <begin position="1"/>
        <end position="80"/>
    </location>
</feature>
<dbReference type="Proteomes" id="UP000177371">
    <property type="component" value="Unassembled WGS sequence"/>
</dbReference>
<dbReference type="EMBL" id="MEUT01000074">
    <property type="protein sequence ID" value="OGC48143.1"/>
    <property type="molecule type" value="Genomic_DNA"/>
</dbReference>
<evidence type="ECO:0000256" key="4">
    <source>
        <dbReference type="ARBA" id="ARBA00023172"/>
    </source>
</evidence>
<organism evidence="9 10">
    <name type="scientific">candidate division WWE3 bacterium RBG_16_37_10</name>
    <dbReference type="NCBI Taxonomy" id="1802610"/>
    <lineage>
        <taxon>Bacteria</taxon>
        <taxon>Katanobacteria</taxon>
    </lineage>
</organism>
<dbReference type="NCBIfam" id="TIGR00613">
    <property type="entry name" value="reco"/>
    <property type="match status" value="1"/>
</dbReference>
<dbReference type="STRING" id="1802610.A2W32_01555"/>
<accession>A0A1F4UVC1</accession>
<keyword evidence="3 7" id="KW-0227">DNA damage</keyword>
<name>A0A1F4UVC1_UNCKA</name>
<evidence type="ECO:0000256" key="1">
    <source>
        <dbReference type="ARBA" id="ARBA00007452"/>
    </source>
</evidence>
<comment type="function">
    <text evidence="7">Involved in DNA repair and RecF pathway recombination.</text>
</comment>
<dbReference type="PANTHER" id="PTHR33991">
    <property type="entry name" value="DNA REPAIR PROTEIN RECO"/>
    <property type="match status" value="1"/>
</dbReference>
<dbReference type="GO" id="GO:0043590">
    <property type="term" value="C:bacterial nucleoid"/>
    <property type="evidence" value="ECO:0007669"/>
    <property type="project" value="TreeGrafter"/>
</dbReference>
<dbReference type="GO" id="GO:0006310">
    <property type="term" value="P:DNA recombination"/>
    <property type="evidence" value="ECO:0007669"/>
    <property type="project" value="UniProtKB-UniRule"/>
</dbReference>
<gene>
    <name evidence="7" type="primary">recO</name>
    <name evidence="9" type="ORF">A2W32_01555</name>
</gene>
<dbReference type="SUPFAM" id="SSF50249">
    <property type="entry name" value="Nucleic acid-binding proteins"/>
    <property type="match status" value="1"/>
</dbReference>
<reference evidence="9 10" key="1">
    <citation type="journal article" date="2016" name="Nat. Commun.">
        <title>Thousands of microbial genomes shed light on interconnected biogeochemical processes in an aquifer system.</title>
        <authorList>
            <person name="Anantharaman K."/>
            <person name="Brown C.T."/>
            <person name="Hug L.A."/>
            <person name="Sharon I."/>
            <person name="Castelle C.J."/>
            <person name="Probst A.J."/>
            <person name="Thomas B.C."/>
            <person name="Singh A."/>
            <person name="Wilkins M.J."/>
            <person name="Karaoz U."/>
            <person name="Brodie E.L."/>
            <person name="Williams K.H."/>
            <person name="Hubbard S.S."/>
            <person name="Banfield J.F."/>
        </authorList>
    </citation>
    <scope>NUCLEOTIDE SEQUENCE [LARGE SCALE GENOMIC DNA]</scope>
</reference>
<dbReference type="InterPro" id="IPR037278">
    <property type="entry name" value="ARFGAP/RecO"/>
</dbReference>
<dbReference type="Gene3D" id="2.40.50.140">
    <property type="entry name" value="Nucleic acid-binding proteins"/>
    <property type="match status" value="1"/>
</dbReference>
<dbReference type="Gene3D" id="1.20.1440.120">
    <property type="entry name" value="Recombination protein O, C-terminal domain"/>
    <property type="match status" value="1"/>
</dbReference>
<proteinExistence type="inferred from homology"/>
<dbReference type="GO" id="GO:0006302">
    <property type="term" value="P:double-strand break repair"/>
    <property type="evidence" value="ECO:0007669"/>
    <property type="project" value="TreeGrafter"/>
</dbReference>
<dbReference type="AlphaFoldDB" id="A0A1F4UVC1"/>
<evidence type="ECO:0000256" key="5">
    <source>
        <dbReference type="ARBA" id="ARBA00023204"/>
    </source>
</evidence>
<dbReference type="InterPro" id="IPR022572">
    <property type="entry name" value="DNA_rep/recomb_RecO_N"/>
</dbReference>
<dbReference type="InterPro" id="IPR012340">
    <property type="entry name" value="NA-bd_OB-fold"/>
</dbReference>
<dbReference type="Pfam" id="PF02565">
    <property type="entry name" value="RecO_C"/>
    <property type="match status" value="1"/>
</dbReference>
<keyword evidence="4 7" id="KW-0233">DNA recombination</keyword>
<evidence type="ECO:0000313" key="10">
    <source>
        <dbReference type="Proteomes" id="UP000177371"/>
    </source>
</evidence>
<dbReference type="PANTHER" id="PTHR33991:SF1">
    <property type="entry name" value="DNA REPAIR PROTEIN RECO"/>
    <property type="match status" value="1"/>
</dbReference>
<protein>
    <recommendedName>
        <fullName evidence="2 7">DNA repair protein RecO</fullName>
    </recommendedName>
    <alternativeName>
        <fullName evidence="6 7">Recombination protein O</fullName>
    </alternativeName>
</protein>
<dbReference type="InterPro" id="IPR042242">
    <property type="entry name" value="RecO_C"/>
</dbReference>
<evidence type="ECO:0000259" key="8">
    <source>
        <dbReference type="Pfam" id="PF11967"/>
    </source>
</evidence>
<evidence type="ECO:0000256" key="7">
    <source>
        <dbReference type="HAMAP-Rule" id="MF_00201"/>
    </source>
</evidence>